<organism evidence="1">
    <name type="scientific">marine sediment metagenome</name>
    <dbReference type="NCBI Taxonomy" id="412755"/>
    <lineage>
        <taxon>unclassified sequences</taxon>
        <taxon>metagenomes</taxon>
        <taxon>ecological metagenomes</taxon>
    </lineage>
</organism>
<proteinExistence type="predicted"/>
<dbReference type="CDD" id="cd02440">
    <property type="entry name" value="AdoMet_MTases"/>
    <property type="match status" value="1"/>
</dbReference>
<dbReference type="SUPFAM" id="SSF53335">
    <property type="entry name" value="S-adenosyl-L-methionine-dependent methyltransferases"/>
    <property type="match status" value="1"/>
</dbReference>
<comment type="caution">
    <text evidence="1">The sequence shown here is derived from an EMBL/GenBank/DDBJ whole genome shotgun (WGS) entry which is preliminary data.</text>
</comment>
<dbReference type="AlphaFoldDB" id="A0A0F9GBQ4"/>
<dbReference type="InterPro" id="IPR029063">
    <property type="entry name" value="SAM-dependent_MTases_sf"/>
</dbReference>
<dbReference type="EMBL" id="LAZR01018478">
    <property type="protein sequence ID" value="KKL96259.1"/>
    <property type="molecule type" value="Genomic_DNA"/>
</dbReference>
<sequence>MCDNAKSQRCKICNSSELAVFAHTATCRNCGVLLCYPYPKSDTEVHRCGAGKDNGGDAKQRNNVRLQWHLKSGALNHHNFTNMSLFALSDADRPREMNILDYGGGGGQFALVMKSLFPLSEVYIVDIRDATLLDQYRPLNRQIEFDNFLSDATRFDVIFMNDVLEHVSDPLGVLNTLRRKLVDADSRIFVDTPCQFWLYPITKRLNKQLYTKVLRGTVDYDHQQIWSKSSFAYVA</sequence>
<feature type="non-terminal residue" evidence="1">
    <location>
        <position position="235"/>
    </location>
</feature>
<name>A0A0F9GBQ4_9ZZZZ</name>
<dbReference type="Gene3D" id="3.40.50.150">
    <property type="entry name" value="Vaccinia Virus protein VP39"/>
    <property type="match status" value="1"/>
</dbReference>
<reference evidence="1" key="1">
    <citation type="journal article" date="2015" name="Nature">
        <title>Complex archaea that bridge the gap between prokaryotes and eukaryotes.</title>
        <authorList>
            <person name="Spang A."/>
            <person name="Saw J.H."/>
            <person name="Jorgensen S.L."/>
            <person name="Zaremba-Niedzwiedzka K."/>
            <person name="Martijn J."/>
            <person name="Lind A.E."/>
            <person name="van Eijk R."/>
            <person name="Schleper C."/>
            <person name="Guy L."/>
            <person name="Ettema T.J."/>
        </authorList>
    </citation>
    <scope>NUCLEOTIDE SEQUENCE</scope>
</reference>
<gene>
    <name evidence="1" type="ORF">LCGC14_1846250</name>
</gene>
<accession>A0A0F9GBQ4</accession>
<protein>
    <submittedName>
        <fullName evidence="1">Uncharacterized protein</fullName>
    </submittedName>
</protein>
<dbReference type="Pfam" id="PF13489">
    <property type="entry name" value="Methyltransf_23"/>
    <property type="match status" value="1"/>
</dbReference>
<evidence type="ECO:0000313" key="1">
    <source>
        <dbReference type="EMBL" id="KKL96259.1"/>
    </source>
</evidence>